<accession>A0ABX7BL33</accession>
<reference evidence="8 9" key="1">
    <citation type="submission" date="2021-01" db="EMBL/GenBank/DDBJ databases">
        <title>Brevundimonas vitis sp. nov., an bacterium isolated from grape (Vitis vinifera).</title>
        <authorList>
            <person name="Jiang L."/>
            <person name="Lee J."/>
        </authorList>
    </citation>
    <scope>NUCLEOTIDE SEQUENCE [LARGE SCALE GENOMIC DNA]</scope>
    <source>
        <strain evidence="8 9">GRTSA-9</strain>
    </source>
</reference>
<dbReference type="PROSITE" id="PS51257">
    <property type="entry name" value="PROKAR_LIPOPROTEIN"/>
    <property type="match status" value="1"/>
</dbReference>
<evidence type="ECO:0000256" key="6">
    <source>
        <dbReference type="RuleBase" id="RU361140"/>
    </source>
</evidence>
<dbReference type="NCBIfam" id="NF033103">
    <property type="entry name" value="bla_class_A"/>
    <property type="match status" value="1"/>
</dbReference>
<keyword evidence="5 6" id="KW-0046">Antibiotic resistance</keyword>
<dbReference type="InterPro" id="IPR023650">
    <property type="entry name" value="Beta-lactam_class-A_AS"/>
</dbReference>
<dbReference type="InterPro" id="IPR045155">
    <property type="entry name" value="Beta-lactam_cat"/>
</dbReference>
<keyword evidence="4 6" id="KW-0378">Hydrolase</keyword>
<dbReference type="PANTHER" id="PTHR35333:SF3">
    <property type="entry name" value="BETA-LACTAMASE-TYPE TRANSPEPTIDASE FOLD CONTAINING PROTEIN"/>
    <property type="match status" value="1"/>
</dbReference>
<dbReference type="Proteomes" id="UP000595448">
    <property type="component" value="Chromosome"/>
</dbReference>
<dbReference type="PRINTS" id="PR00118">
    <property type="entry name" value="BLACTAMASEA"/>
</dbReference>
<feature type="domain" description="Beta-lactamase class A catalytic" evidence="7">
    <location>
        <begin position="57"/>
        <end position="265"/>
    </location>
</feature>
<dbReference type="EC" id="3.5.2.6" evidence="3 6"/>
<protein>
    <recommendedName>
        <fullName evidence="3 6">Beta-lactamase</fullName>
        <ecNumber evidence="3 6">3.5.2.6</ecNumber>
    </recommendedName>
</protein>
<evidence type="ECO:0000256" key="1">
    <source>
        <dbReference type="ARBA" id="ARBA00001526"/>
    </source>
</evidence>
<name>A0ABX7BL33_9CAUL</name>
<dbReference type="RefSeq" id="WP_201102650.1">
    <property type="nucleotide sequence ID" value="NZ_CP067977.1"/>
</dbReference>
<evidence type="ECO:0000313" key="9">
    <source>
        <dbReference type="Proteomes" id="UP000595448"/>
    </source>
</evidence>
<evidence type="ECO:0000256" key="5">
    <source>
        <dbReference type="ARBA" id="ARBA00023251"/>
    </source>
</evidence>
<gene>
    <name evidence="8" type="primary">bla</name>
    <name evidence="8" type="ORF">JIP62_13425</name>
</gene>
<proteinExistence type="inferred from homology"/>
<dbReference type="PANTHER" id="PTHR35333">
    <property type="entry name" value="BETA-LACTAMASE"/>
    <property type="match status" value="1"/>
</dbReference>
<dbReference type="Pfam" id="PF13354">
    <property type="entry name" value="Beta-lactamase2"/>
    <property type="match status" value="1"/>
</dbReference>
<dbReference type="Gene3D" id="3.40.710.10">
    <property type="entry name" value="DD-peptidase/beta-lactamase superfamily"/>
    <property type="match status" value="1"/>
</dbReference>
<dbReference type="EMBL" id="CP067977">
    <property type="protein sequence ID" value="QQQ18278.1"/>
    <property type="molecule type" value="Genomic_DNA"/>
</dbReference>
<dbReference type="SUPFAM" id="SSF56601">
    <property type="entry name" value="beta-lactamase/transpeptidase-like"/>
    <property type="match status" value="1"/>
</dbReference>
<organism evidence="8 9">
    <name type="scientific">Brevundimonas vitisensis</name>
    <dbReference type="NCBI Taxonomy" id="2800818"/>
    <lineage>
        <taxon>Bacteria</taxon>
        <taxon>Pseudomonadati</taxon>
        <taxon>Pseudomonadota</taxon>
        <taxon>Alphaproteobacteria</taxon>
        <taxon>Caulobacterales</taxon>
        <taxon>Caulobacteraceae</taxon>
        <taxon>Brevundimonas</taxon>
    </lineage>
</organism>
<dbReference type="PROSITE" id="PS00146">
    <property type="entry name" value="BETA_LACTAMASE_A"/>
    <property type="match status" value="1"/>
</dbReference>
<comment type="similarity">
    <text evidence="2 6">Belongs to the class-A beta-lactamase family.</text>
</comment>
<comment type="catalytic activity">
    <reaction evidence="1 6">
        <text>a beta-lactam + H2O = a substituted beta-amino acid</text>
        <dbReference type="Rhea" id="RHEA:20401"/>
        <dbReference type="ChEBI" id="CHEBI:15377"/>
        <dbReference type="ChEBI" id="CHEBI:35627"/>
        <dbReference type="ChEBI" id="CHEBI:140347"/>
        <dbReference type="EC" id="3.5.2.6"/>
    </reaction>
</comment>
<evidence type="ECO:0000259" key="7">
    <source>
        <dbReference type="Pfam" id="PF13354"/>
    </source>
</evidence>
<dbReference type="InterPro" id="IPR000871">
    <property type="entry name" value="Beta-lactam_class-A"/>
</dbReference>
<keyword evidence="9" id="KW-1185">Reference proteome</keyword>
<evidence type="ECO:0000256" key="3">
    <source>
        <dbReference type="ARBA" id="ARBA00012865"/>
    </source>
</evidence>
<evidence type="ECO:0000256" key="4">
    <source>
        <dbReference type="ARBA" id="ARBA00022801"/>
    </source>
</evidence>
<evidence type="ECO:0000256" key="2">
    <source>
        <dbReference type="ARBA" id="ARBA00009009"/>
    </source>
</evidence>
<evidence type="ECO:0000313" key="8">
    <source>
        <dbReference type="EMBL" id="QQQ18278.1"/>
    </source>
</evidence>
<dbReference type="InterPro" id="IPR012338">
    <property type="entry name" value="Beta-lactam/transpept-like"/>
</dbReference>
<sequence>MRADRRSVLTGLAGLGLVGCDRAPLSDVRVTPFDTTLDLSALEARHGGRIGLSAFNDDGRVTWRGGERFVYCSTFKMFLAAATLLRVQAGQERLDRAIPITAADMIVHAPVTEPAVGGALTVSQLMQGTVEVSDNPAANILIREMGGLEAFGAFYRGIGDTVTRVDRLEPEMNRLDGDKDTITPIQSATNISRLLVSPNTPLDTASKALLTRWMTDSPTGLGRIKAGVPTGWGVAHKTGTGGYGPVNDIGVIYPPSGDPVVIAIYFHAERTTRTADAEAVVAEATRLALTGLGIT</sequence>